<evidence type="ECO:0000256" key="2">
    <source>
        <dbReference type="SAM" id="MobiDB-lite"/>
    </source>
</evidence>
<dbReference type="PANTHER" id="PTHR23158:SF54">
    <property type="entry name" value="TRANSPORT AND GOLGI ORGANIZATION PROTEIN 1 HOMOLOG"/>
    <property type="match status" value="1"/>
</dbReference>
<evidence type="ECO:0000256" key="1">
    <source>
        <dbReference type="ARBA" id="ARBA00023054"/>
    </source>
</evidence>
<dbReference type="PANTHER" id="PTHR23158">
    <property type="entry name" value="MELANOMA INHIBITORY ACTIVITY-RELATED"/>
    <property type="match status" value="1"/>
</dbReference>
<protein>
    <submittedName>
        <fullName evidence="3">Uncharacterized protein</fullName>
    </submittedName>
</protein>
<feature type="compositionally biased region" description="Low complexity" evidence="2">
    <location>
        <begin position="22"/>
        <end position="33"/>
    </location>
</feature>
<keyword evidence="1" id="KW-0175">Coiled coil</keyword>
<dbReference type="InterPro" id="IPR051500">
    <property type="entry name" value="cTAGE_MIA/OTOR"/>
</dbReference>
<dbReference type="Proteomes" id="UP000694392">
    <property type="component" value="Unplaced"/>
</dbReference>
<dbReference type="GO" id="GO:0035459">
    <property type="term" value="P:vesicle cargo loading"/>
    <property type="evidence" value="ECO:0007669"/>
    <property type="project" value="TreeGrafter"/>
</dbReference>
<keyword evidence="4" id="KW-1185">Reference proteome</keyword>
<proteinExistence type="predicted"/>
<reference evidence="3" key="2">
    <citation type="submission" date="2025-09" db="UniProtKB">
        <authorList>
            <consortium name="Ensembl"/>
        </authorList>
    </citation>
    <scope>IDENTIFICATION</scope>
</reference>
<feature type="compositionally biased region" description="Pro residues" evidence="2">
    <location>
        <begin position="199"/>
        <end position="218"/>
    </location>
</feature>
<feature type="compositionally biased region" description="Pro residues" evidence="2">
    <location>
        <begin position="130"/>
        <end position="146"/>
    </location>
</feature>
<dbReference type="Ensembl" id="ENSSPUT00000009355.1">
    <property type="protein sequence ID" value="ENSSPUP00000008772.1"/>
    <property type="gene ID" value="ENSSPUG00000006817.1"/>
</dbReference>
<feature type="region of interest" description="Disordered" evidence="2">
    <location>
        <begin position="1"/>
        <end position="266"/>
    </location>
</feature>
<dbReference type="AlphaFoldDB" id="A0A8D0GLR3"/>
<dbReference type="GO" id="GO:0006888">
    <property type="term" value="P:endoplasmic reticulum to Golgi vesicle-mediated transport"/>
    <property type="evidence" value="ECO:0007669"/>
    <property type="project" value="TreeGrafter"/>
</dbReference>
<feature type="compositionally biased region" description="Pro residues" evidence="2">
    <location>
        <begin position="162"/>
        <end position="179"/>
    </location>
</feature>
<dbReference type="GO" id="GO:0070971">
    <property type="term" value="C:endoplasmic reticulum exit site"/>
    <property type="evidence" value="ECO:0007669"/>
    <property type="project" value="TreeGrafter"/>
</dbReference>
<evidence type="ECO:0000313" key="3">
    <source>
        <dbReference type="Ensembl" id="ENSSPUP00000008772.1"/>
    </source>
</evidence>
<dbReference type="GO" id="GO:0005789">
    <property type="term" value="C:endoplasmic reticulum membrane"/>
    <property type="evidence" value="ECO:0007669"/>
    <property type="project" value="TreeGrafter"/>
</dbReference>
<dbReference type="GeneTree" id="ENSGT01150000290584"/>
<dbReference type="GO" id="GO:0009306">
    <property type="term" value="P:protein secretion"/>
    <property type="evidence" value="ECO:0007669"/>
    <property type="project" value="TreeGrafter"/>
</dbReference>
<organism evidence="3 4">
    <name type="scientific">Sphenodon punctatus</name>
    <name type="common">Tuatara</name>
    <name type="synonym">Hatteria punctata</name>
    <dbReference type="NCBI Taxonomy" id="8508"/>
    <lineage>
        <taxon>Eukaryota</taxon>
        <taxon>Metazoa</taxon>
        <taxon>Chordata</taxon>
        <taxon>Craniata</taxon>
        <taxon>Vertebrata</taxon>
        <taxon>Euteleostomi</taxon>
        <taxon>Lepidosauria</taxon>
        <taxon>Sphenodontia</taxon>
        <taxon>Sphenodontidae</taxon>
        <taxon>Sphenodon</taxon>
    </lineage>
</organism>
<reference evidence="3" key="1">
    <citation type="submission" date="2025-08" db="UniProtKB">
        <authorList>
            <consortium name="Ensembl"/>
        </authorList>
    </citation>
    <scope>IDENTIFICATION</scope>
</reference>
<accession>A0A8D0GLR3</accession>
<evidence type="ECO:0000313" key="4">
    <source>
        <dbReference type="Proteomes" id="UP000694392"/>
    </source>
</evidence>
<sequence>MEKMTGTRVTMYCSTGPLSRDGSFGPSPVSGGAPSPPLMMDGPVRPPSANRREASRGEFGAVVDGPPAPRRPSEMSGRMSVPDLSPAVAALANSGPRTSSPSAVMDGMVNLGPRGPPSFPGTPIMTSPATGPPLPPVRFGLPPPPLRGHYGPRPLPFSLVRGPPPPPISRDYPPGPPPGVRDLPPGALPAPEQRGYMRGPPPFRPLGPRDYPPGPRLPPSVLRDYPPPPANRDLPLSGPRDYPAGPPCPPSSASSKDSAHPPEQKP</sequence>
<feature type="compositionally biased region" description="Basic and acidic residues" evidence="2">
    <location>
        <begin position="257"/>
        <end position="266"/>
    </location>
</feature>
<name>A0A8D0GLR3_SPHPU</name>